<proteinExistence type="predicted"/>
<dbReference type="Proteomes" id="UP000192247">
    <property type="component" value="Unassembled WGS sequence"/>
</dbReference>
<feature type="region of interest" description="Disordered" evidence="1">
    <location>
        <begin position="284"/>
        <end position="319"/>
    </location>
</feature>
<evidence type="ECO:0000256" key="1">
    <source>
        <dbReference type="SAM" id="MobiDB-lite"/>
    </source>
</evidence>
<feature type="compositionally biased region" description="Low complexity" evidence="1">
    <location>
        <begin position="285"/>
        <end position="297"/>
    </location>
</feature>
<dbReference type="OrthoDB" id="6287170at2759"/>
<gene>
    <name evidence="2" type="ORF">BIW11_09529</name>
</gene>
<dbReference type="AlphaFoldDB" id="A0A1V9XJZ8"/>
<feature type="compositionally biased region" description="Basic and acidic residues" evidence="1">
    <location>
        <begin position="10"/>
        <end position="20"/>
    </location>
</feature>
<feature type="region of interest" description="Disordered" evidence="1">
    <location>
        <begin position="1"/>
        <end position="33"/>
    </location>
</feature>
<dbReference type="GO" id="GO:0005615">
    <property type="term" value="C:extracellular space"/>
    <property type="evidence" value="ECO:0007669"/>
    <property type="project" value="TreeGrafter"/>
</dbReference>
<dbReference type="PANTHER" id="PTHR39075">
    <property type="entry name" value="FI19908P1"/>
    <property type="match status" value="1"/>
</dbReference>
<feature type="compositionally biased region" description="Basic residues" evidence="1">
    <location>
        <begin position="21"/>
        <end position="33"/>
    </location>
</feature>
<accession>A0A1V9XJZ8</accession>
<name>A0A1V9XJZ8_9ACAR</name>
<evidence type="ECO:0000313" key="2">
    <source>
        <dbReference type="EMBL" id="OQR73776.1"/>
    </source>
</evidence>
<reference evidence="2 3" key="1">
    <citation type="journal article" date="2017" name="Gigascience">
        <title>Draft genome of the honey bee ectoparasitic mite, Tropilaelaps mercedesae, is shaped by the parasitic life history.</title>
        <authorList>
            <person name="Dong X."/>
            <person name="Armstrong S.D."/>
            <person name="Xia D."/>
            <person name="Makepeace B.L."/>
            <person name="Darby A.C."/>
            <person name="Kadowaki T."/>
        </authorList>
    </citation>
    <scope>NUCLEOTIDE SEQUENCE [LARGE SCALE GENOMIC DNA]</scope>
    <source>
        <strain evidence="2">Wuxi-XJTLU</strain>
    </source>
</reference>
<dbReference type="InParanoid" id="A0A1V9XJZ8"/>
<keyword evidence="3" id="KW-1185">Reference proteome</keyword>
<dbReference type="PANTHER" id="PTHR39075:SF1">
    <property type="entry name" value="FI19908P1"/>
    <property type="match status" value="1"/>
</dbReference>
<dbReference type="EMBL" id="MNPL01009308">
    <property type="protein sequence ID" value="OQR73776.1"/>
    <property type="molecule type" value="Genomic_DNA"/>
</dbReference>
<comment type="caution">
    <text evidence="2">The sequence shown here is derived from an EMBL/GenBank/DDBJ whole genome shotgun (WGS) entry which is preliminary data.</text>
</comment>
<organism evidence="2 3">
    <name type="scientific">Tropilaelaps mercedesae</name>
    <dbReference type="NCBI Taxonomy" id="418985"/>
    <lineage>
        <taxon>Eukaryota</taxon>
        <taxon>Metazoa</taxon>
        <taxon>Ecdysozoa</taxon>
        <taxon>Arthropoda</taxon>
        <taxon>Chelicerata</taxon>
        <taxon>Arachnida</taxon>
        <taxon>Acari</taxon>
        <taxon>Parasitiformes</taxon>
        <taxon>Mesostigmata</taxon>
        <taxon>Gamasina</taxon>
        <taxon>Dermanyssoidea</taxon>
        <taxon>Laelapidae</taxon>
        <taxon>Tropilaelaps</taxon>
    </lineage>
</organism>
<sequence length="401" mass="42803">MAHCSRRKHDRDIEKNPLMEKHHHSEKNQRRRHTDLYGLLAGGDNHRHEFRSPGIVPLEAVPLDHPSLFSPVIGSDGVVSLFLQHDIMVQLHPSGAVRVVHRRSGATVGIASQAAGSALYAEHPCVAKMEYCADVVSLALEQVMRADVFAKITKRGCLFTTINHGLVYLVDSSGVKSTTESFVILNNETTKRYFYSGANYTPSDDDFTECESLISLSRNYTTNVGTIVWVIGGVRVKQSTDGAVNVHVVSRRPGSAVVGVSGAAGGSQTPESVASVPGVLGANTGSGSASSSVSSCGVPGGSSGGMLSQPSVPGSDAGSIGGQRVSLTVMPNGDINLKRDEDLTVSMRCPMGVMLGGTESSFKLLDLSRDRARLTCDRRGFHARNGSHVAGFDNEMRFRLE</sequence>
<evidence type="ECO:0000313" key="3">
    <source>
        <dbReference type="Proteomes" id="UP000192247"/>
    </source>
</evidence>
<protein>
    <submittedName>
        <fullName evidence="2">Uncharacterized protein</fullName>
    </submittedName>
</protein>